<gene>
    <name evidence="1" type="ORF">KI387_029875</name>
</gene>
<sequence length="125" mass="13947">MQAINENIVFVDYGEYKAEIKTMDSQESFNHGVLILAINAPPAEVVEELAPIQELHEAKEQAPQLDKGLHVKEEHVFPLEHEEGSSAKEEASSLKTVEVVQNEQPVIADISVMPHEDALKNPMHQ</sequence>
<reference evidence="1 2" key="1">
    <citation type="journal article" date="2021" name="Nat. Plants">
        <title>The Taxus genome provides insights into paclitaxel biosynthesis.</title>
        <authorList>
            <person name="Xiong X."/>
            <person name="Gou J."/>
            <person name="Liao Q."/>
            <person name="Li Y."/>
            <person name="Zhou Q."/>
            <person name="Bi G."/>
            <person name="Li C."/>
            <person name="Du R."/>
            <person name="Wang X."/>
            <person name="Sun T."/>
            <person name="Guo L."/>
            <person name="Liang H."/>
            <person name="Lu P."/>
            <person name="Wu Y."/>
            <person name="Zhang Z."/>
            <person name="Ro D.K."/>
            <person name="Shang Y."/>
            <person name="Huang S."/>
            <person name="Yan J."/>
        </authorList>
    </citation>
    <scope>NUCLEOTIDE SEQUENCE [LARGE SCALE GENOMIC DNA]</scope>
    <source>
        <strain evidence="1">Ta-2019</strain>
    </source>
</reference>
<organism evidence="1 2">
    <name type="scientific">Taxus chinensis</name>
    <name type="common">Chinese yew</name>
    <name type="synonym">Taxus wallichiana var. chinensis</name>
    <dbReference type="NCBI Taxonomy" id="29808"/>
    <lineage>
        <taxon>Eukaryota</taxon>
        <taxon>Viridiplantae</taxon>
        <taxon>Streptophyta</taxon>
        <taxon>Embryophyta</taxon>
        <taxon>Tracheophyta</taxon>
        <taxon>Spermatophyta</taxon>
        <taxon>Pinopsida</taxon>
        <taxon>Pinidae</taxon>
        <taxon>Conifers II</taxon>
        <taxon>Cupressales</taxon>
        <taxon>Taxaceae</taxon>
        <taxon>Taxus</taxon>
    </lineage>
</organism>
<comment type="caution">
    <text evidence="1">The sequence shown here is derived from an EMBL/GenBank/DDBJ whole genome shotgun (WGS) entry which is preliminary data.</text>
</comment>
<name>A0AA38FD40_TAXCH</name>
<evidence type="ECO:0000313" key="2">
    <source>
        <dbReference type="Proteomes" id="UP000824469"/>
    </source>
</evidence>
<dbReference type="Proteomes" id="UP000824469">
    <property type="component" value="Unassembled WGS sequence"/>
</dbReference>
<accession>A0AA38FD40</accession>
<protein>
    <submittedName>
        <fullName evidence="1">Uncharacterized protein</fullName>
    </submittedName>
</protein>
<keyword evidence="2" id="KW-1185">Reference proteome</keyword>
<evidence type="ECO:0000313" key="1">
    <source>
        <dbReference type="EMBL" id="KAH9298193.1"/>
    </source>
</evidence>
<proteinExistence type="predicted"/>
<dbReference type="EMBL" id="JAHRHJ020000010">
    <property type="protein sequence ID" value="KAH9298193.1"/>
    <property type="molecule type" value="Genomic_DNA"/>
</dbReference>
<feature type="non-terminal residue" evidence="1">
    <location>
        <position position="125"/>
    </location>
</feature>
<dbReference type="AlphaFoldDB" id="A0AA38FD40"/>